<organism evidence="6">
    <name type="scientific">human gut metagenome</name>
    <dbReference type="NCBI Taxonomy" id="408170"/>
    <lineage>
        <taxon>unclassified sequences</taxon>
        <taxon>metagenomes</taxon>
        <taxon>organismal metagenomes</taxon>
    </lineage>
</organism>
<keyword evidence="2" id="KW-0732">Signal</keyword>
<keyword evidence="3" id="KW-0472">Membrane</keyword>
<dbReference type="InterPro" id="IPR012944">
    <property type="entry name" value="SusD_RagB_dom"/>
</dbReference>
<dbReference type="InterPro" id="IPR011990">
    <property type="entry name" value="TPR-like_helical_dom_sf"/>
</dbReference>
<evidence type="ECO:0000256" key="4">
    <source>
        <dbReference type="ARBA" id="ARBA00023237"/>
    </source>
</evidence>
<protein>
    <submittedName>
        <fullName evidence="6">RagB/SusD domain protein</fullName>
    </submittedName>
</protein>
<dbReference type="SUPFAM" id="SSF48452">
    <property type="entry name" value="TPR-like"/>
    <property type="match status" value="1"/>
</dbReference>
<evidence type="ECO:0000259" key="5">
    <source>
        <dbReference type="Pfam" id="PF07980"/>
    </source>
</evidence>
<accession>K1THT7</accession>
<evidence type="ECO:0000313" key="6">
    <source>
        <dbReference type="EMBL" id="EKC67089.1"/>
    </source>
</evidence>
<feature type="non-terminal residue" evidence="6">
    <location>
        <position position="1"/>
    </location>
</feature>
<keyword evidence="4" id="KW-0998">Cell outer membrane</keyword>
<sequence>DYNRVLGSLMRGRVSGRIAKAIRAQVSLLAASPAFNKGTNVDYKRAADDAASLLDLIGGVSGLSETGNSWYAQTNEINNLQSGACPKEIIWRGNKTNGADDWDLGLNQEADNFPPSLYGKGRINPTQNLVDAFPAANGYPITDERSEYDDLDPYSNRDPRLDLYIIYNGCKYKGATINTDITTANNDNGLNKIGNSTRTGYYMKKLLREDCNPNPNAKNAQYHYPVYIRYTEIFLDYAEAANEAWGPKDNGTHAYSAYDVIKAIRHRAGITDDSYLDECANDQGKMRELIRNERRIELCFENKRFNDLRRWKAPINEAVHGVEISTEAGIPQFKDITVEERKYDDYMYYGPVPQTEILKWDQLKQNAGWKLQTTNIL</sequence>
<gene>
    <name evidence="6" type="ORF">OBE_05619</name>
</gene>
<feature type="domain" description="RagB/SusD" evidence="5">
    <location>
        <begin position="87"/>
        <end position="369"/>
    </location>
</feature>
<proteinExistence type="predicted"/>
<comment type="caution">
    <text evidence="6">The sequence shown here is derived from an EMBL/GenBank/DDBJ whole genome shotgun (WGS) entry which is preliminary data.</text>
</comment>
<evidence type="ECO:0000256" key="1">
    <source>
        <dbReference type="ARBA" id="ARBA00004442"/>
    </source>
</evidence>
<reference evidence="6" key="1">
    <citation type="journal article" date="2013" name="Environ. Microbiol.">
        <title>Microbiota from the distal guts of lean and obese adolescents exhibit partial functional redundancy besides clear differences in community structure.</title>
        <authorList>
            <person name="Ferrer M."/>
            <person name="Ruiz A."/>
            <person name="Lanza F."/>
            <person name="Haange S.B."/>
            <person name="Oberbach A."/>
            <person name="Till H."/>
            <person name="Bargiela R."/>
            <person name="Campoy C."/>
            <person name="Segura M.T."/>
            <person name="Richter M."/>
            <person name="von Bergen M."/>
            <person name="Seifert J."/>
            <person name="Suarez A."/>
        </authorList>
    </citation>
    <scope>NUCLEOTIDE SEQUENCE</scope>
</reference>
<dbReference type="Pfam" id="PF07980">
    <property type="entry name" value="SusD_RagB"/>
    <property type="match status" value="1"/>
</dbReference>
<name>K1THT7_9ZZZZ</name>
<comment type="subcellular location">
    <subcellularLocation>
        <location evidence="1">Cell outer membrane</location>
    </subcellularLocation>
</comment>
<dbReference type="GO" id="GO:0009279">
    <property type="term" value="C:cell outer membrane"/>
    <property type="evidence" value="ECO:0007669"/>
    <property type="project" value="UniProtKB-SubCell"/>
</dbReference>
<evidence type="ECO:0000256" key="2">
    <source>
        <dbReference type="ARBA" id="ARBA00022729"/>
    </source>
</evidence>
<dbReference type="AlphaFoldDB" id="K1THT7"/>
<dbReference type="Gene3D" id="1.25.40.390">
    <property type="match status" value="1"/>
</dbReference>
<evidence type="ECO:0000256" key="3">
    <source>
        <dbReference type="ARBA" id="ARBA00023136"/>
    </source>
</evidence>
<dbReference type="EMBL" id="AJWZ01003851">
    <property type="protein sequence ID" value="EKC67089.1"/>
    <property type="molecule type" value="Genomic_DNA"/>
</dbReference>